<sequence length="133" mass="15578">MPSSPARRRQARKERRTKPPRPLNAFFLFREDFRKRNGDLRQQEVSKKASEAWRLLPANERQRYKRLAERQANFHENTPLYNQNTLNDGNSNNRTTNYGAQTYFSYGVPNEIEFIVEEPNSSQSSSPSSNQTP</sequence>
<evidence type="ECO:0000256" key="2">
    <source>
        <dbReference type="SAM" id="MobiDB-lite"/>
    </source>
</evidence>
<feature type="compositionally biased region" description="Basic residues" evidence="2">
    <location>
        <begin position="1"/>
        <end position="19"/>
    </location>
</feature>
<feature type="domain" description="HMG box" evidence="3">
    <location>
        <begin position="19"/>
        <end position="82"/>
    </location>
</feature>
<dbReference type="SMART" id="SM00398">
    <property type="entry name" value="HMG"/>
    <property type="match status" value="1"/>
</dbReference>
<keyword evidence="1" id="KW-0238">DNA-binding</keyword>
<dbReference type="InterPro" id="IPR009071">
    <property type="entry name" value="HMG_box_dom"/>
</dbReference>
<dbReference type="EMBL" id="CAJVPI010000246">
    <property type="protein sequence ID" value="CAG8507422.1"/>
    <property type="molecule type" value="Genomic_DNA"/>
</dbReference>
<dbReference type="Gene3D" id="1.10.30.10">
    <property type="entry name" value="High mobility group box domain"/>
    <property type="match status" value="1"/>
</dbReference>
<dbReference type="OrthoDB" id="2370100at2759"/>
<evidence type="ECO:0000256" key="1">
    <source>
        <dbReference type="PROSITE-ProRule" id="PRU00267"/>
    </source>
</evidence>
<gene>
    <name evidence="4" type="ORF">PBRASI_LOCUS2931</name>
</gene>
<dbReference type="GO" id="GO:0003677">
    <property type="term" value="F:DNA binding"/>
    <property type="evidence" value="ECO:0007669"/>
    <property type="project" value="UniProtKB-UniRule"/>
</dbReference>
<name>A0A9N8ZUC5_9GLOM</name>
<organism evidence="4 5">
    <name type="scientific">Paraglomus brasilianum</name>
    <dbReference type="NCBI Taxonomy" id="144538"/>
    <lineage>
        <taxon>Eukaryota</taxon>
        <taxon>Fungi</taxon>
        <taxon>Fungi incertae sedis</taxon>
        <taxon>Mucoromycota</taxon>
        <taxon>Glomeromycotina</taxon>
        <taxon>Glomeromycetes</taxon>
        <taxon>Paraglomerales</taxon>
        <taxon>Paraglomeraceae</taxon>
        <taxon>Paraglomus</taxon>
    </lineage>
</organism>
<comment type="caution">
    <text evidence="4">The sequence shown here is derived from an EMBL/GenBank/DDBJ whole genome shotgun (WGS) entry which is preliminary data.</text>
</comment>
<dbReference type="PROSITE" id="PS50118">
    <property type="entry name" value="HMG_BOX_2"/>
    <property type="match status" value="1"/>
</dbReference>
<evidence type="ECO:0000259" key="3">
    <source>
        <dbReference type="PROSITE" id="PS50118"/>
    </source>
</evidence>
<dbReference type="InterPro" id="IPR036910">
    <property type="entry name" value="HMG_box_dom_sf"/>
</dbReference>
<feature type="DNA-binding region" description="HMG box" evidence="1">
    <location>
        <begin position="19"/>
        <end position="82"/>
    </location>
</feature>
<dbReference type="Pfam" id="PF00505">
    <property type="entry name" value="HMG_box"/>
    <property type="match status" value="1"/>
</dbReference>
<evidence type="ECO:0000313" key="4">
    <source>
        <dbReference type="EMBL" id="CAG8507422.1"/>
    </source>
</evidence>
<reference evidence="4" key="1">
    <citation type="submission" date="2021-06" db="EMBL/GenBank/DDBJ databases">
        <authorList>
            <person name="Kallberg Y."/>
            <person name="Tangrot J."/>
            <person name="Rosling A."/>
        </authorList>
    </citation>
    <scope>NUCLEOTIDE SEQUENCE</scope>
    <source>
        <strain evidence="4">BR232B</strain>
    </source>
</reference>
<dbReference type="Proteomes" id="UP000789739">
    <property type="component" value="Unassembled WGS sequence"/>
</dbReference>
<dbReference type="GO" id="GO:0005634">
    <property type="term" value="C:nucleus"/>
    <property type="evidence" value="ECO:0007669"/>
    <property type="project" value="UniProtKB-UniRule"/>
</dbReference>
<evidence type="ECO:0000313" key="5">
    <source>
        <dbReference type="Proteomes" id="UP000789739"/>
    </source>
</evidence>
<feature type="region of interest" description="Disordered" evidence="2">
    <location>
        <begin position="1"/>
        <end position="21"/>
    </location>
</feature>
<feature type="region of interest" description="Disordered" evidence="2">
    <location>
        <begin position="79"/>
        <end position="98"/>
    </location>
</feature>
<proteinExistence type="predicted"/>
<keyword evidence="1" id="KW-0539">Nucleus</keyword>
<dbReference type="AlphaFoldDB" id="A0A9N8ZUC5"/>
<protein>
    <submittedName>
        <fullName evidence="4">9707_t:CDS:1</fullName>
    </submittedName>
</protein>
<accession>A0A9N8ZUC5</accession>
<keyword evidence="5" id="KW-1185">Reference proteome</keyword>
<dbReference type="SUPFAM" id="SSF47095">
    <property type="entry name" value="HMG-box"/>
    <property type="match status" value="1"/>
</dbReference>